<dbReference type="AlphaFoldDB" id="A0A238K2F1"/>
<keyword evidence="3" id="KW-1185">Reference proteome</keyword>
<dbReference type="EMBL" id="FXYF01000002">
    <property type="protein sequence ID" value="SMX36637.1"/>
    <property type="molecule type" value="Genomic_DNA"/>
</dbReference>
<protein>
    <submittedName>
        <fullName evidence="2">Uncharacterized protein</fullName>
    </submittedName>
</protein>
<feature type="signal peptide" evidence="1">
    <location>
        <begin position="1"/>
        <end position="17"/>
    </location>
</feature>
<dbReference type="RefSeq" id="WP_094019797.1">
    <property type="nucleotide sequence ID" value="NZ_FXYF01000002.1"/>
</dbReference>
<evidence type="ECO:0000256" key="1">
    <source>
        <dbReference type="SAM" id="SignalP"/>
    </source>
</evidence>
<name>A0A238K2F1_9RHOB</name>
<gene>
    <name evidence="2" type="ORF">MAA8898_00940</name>
</gene>
<keyword evidence="1" id="KW-0732">Signal</keyword>
<accession>A0A238K2F1</accession>
<proteinExistence type="predicted"/>
<evidence type="ECO:0000313" key="2">
    <source>
        <dbReference type="EMBL" id="SMX36637.1"/>
    </source>
</evidence>
<organism evidence="2 3">
    <name type="scientific">Maliponia aquimaris</name>
    <dbReference type="NCBI Taxonomy" id="1673631"/>
    <lineage>
        <taxon>Bacteria</taxon>
        <taxon>Pseudomonadati</taxon>
        <taxon>Pseudomonadota</taxon>
        <taxon>Alphaproteobacteria</taxon>
        <taxon>Rhodobacterales</taxon>
        <taxon>Paracoccaceae</taxon>
        <taxon>Maliponia</taxon>
    </lineage>
</organism>
<reference evidence="2 3" key="1">
    <citation type="submission" date="2017-05" db="EMBL/GenBank/DDBJ databases">
        <authorList>
            <person name="Song R."/>
            <person name="Chenine A.L."/>
            <person name="Ruprecht R.M."/>
        </authorList>
    </citation>
    <scope>NUCLEOTIDE SEQUENCE [LARGE SCALE GENOMIC DNA]</scope>
    <source>
        <strain evidence="2 3">CECT 8898</strain>
    </source>
</reference>
<dbReference type="Proteomes" id="UP000207598">
    <property type="component" value="Unassembled WGS sequence"/>
</dbReference>
<evidence type="ECO:0000313" key="3">
    <source>
        <dbReference type="Proteomes" id="UP000207598"/>
    </source>
</evidence>
<feature type="chain" id="PRO_5013325764" evidence="1">
    <location>
        <begin position="18"/>
        <end position="84"/>
    </location>
</feature>
<sequence length="84" mass="8677">MRGTGAFLALAAWPAFAEPLPVLAPDAPYAVIGLTDTLVPVTSAGQGYRSGLDTSDERFEIGACAANVAEDRSSLRVAVPPCRS</sequence>